<feature type="compositionally biased region" description="Basic and acidic residues" evidence="9">
    <location>
        <begin position="1"/>
        <end position="11"/>
    </location>
</feature>
<dbReference type="Pfam" id="PF01649">
    <property type="entry name" value="Ribosomal_S20p"/>
    <property type="match status" value="1"/>
</dbReference>
<dbReference type="Gene3D" id="1.20.58.110">
    <property type="entry name" value="Ribosomal protein S20"/>
    <property type="match status" value="1"/>
</dbReference>
<dbReference type="GO" id="GO:0005829">
    <property type="term" value="C:cytosol"/>
    <property type="evidence" value="ECO:0007669"/>
    <property type="project" value="TreeGrafter"/>
</dbReference>
<evidence type="ECO:0000313" key="10">
    <source>
        <dbReference type="EMBL" id="QDO98002.1"/>
    </source>
</evidence>
<keyword evidence="11" id="KW-1185">Reference proteome</keyword>
<feature type="compositionally biased region" description="Basic residues" evidence="9">
    <location>
        <begin position="12"/>
        <end position="29"/>
    </location>
</feature>
<evidence type="ECO:0000256" key="5">
    <source>
        <dbReference type="ARBA" id="ARBA00022980"/>
    </source>
</evidence>
<evidence type="ECO:0000256" key="6">
    <source>
        <dbReference type="ARBA" id="ARBA00023274"/>
    </source>
</evidence>
<dbReference type="HAMAP" id="MF_00500">
    <property type="entry name" value="Ribosomal_bS20"/>
    <property type="match status" value="1"/>
</dbReference>
<dbReference type="EMBL" id="CP041636">
    <property type="protein sequence ID" value="QDO98002.1"/>
    <property type="molecule type" value="Genomic_DNA"/>
</dbReference>
<dbReference type="SUPFAM" id="SSF46992">
    <property type="entry name" value="Ribosomal protein S20"/>
    <property type="match status" value="1"/>
</dbReference>
<evidence type="ECO:0000313" key="11">
    <source>
        <dbReference type="Proteomes" id="UP000317496"/>
    </source>
</evidence>
<keyword evidence="5 8" id="KW-0689">Ribosomal protein</keyword>
<dbReference type="NCBIfam" id="TIGR00029">
    <property type="entry name" value="S20"/>
    <property type="match status" value="1"/>
</dbReference>
<reference evidence="10 11" key="1">
    <citation type="submission" date="2019-07" db="EMBL/GenBank/DDBJ databases">
        <title>Genome sequencing for Ferrovibrio sp. K5.</title>
        <authorList>
            <person name="Park S.-J."/>
        </authorList>
    </citation>
    <scope>NUCLEOTIDE SEQUENCE [LARGE SCALE GENOMIC DNA]</scope>
    <source>
        <strain evidence="10 11">K5</strain>
    </source>
</reference>
<dbReference type="InterPro" id="IPR002583">
    <property type="entry name" value="Ribosomal_bS20"/>
</dbReference>
<keyword evidence="4 8" id="KW-0694">RNA-binding</keyword>
<gene>
    <name evidence="8" type="primary">rpsT</name>
    <name evidence="10" type="ORF">FNB15_12295</name>
</gene>
<comment type="function">
    <text evidence="1 8">Binds directly to 16S ribosomal RNA.</text>
</comment>
<keyword evidence="3 8" id="KW-0699">rRNA-binding</keyword>
<dbReference type="AlphaFoldDB" id="A0A516H2K1"/>
<accession>A0A516H2K1</accession>
<evidence type="ECO:0000256" key="2">
    <source>
        <dbReference type="ARBA" id="ARBA00007634"/>
    </source>
</evidence>
<dbReference type="OrthoDB" id="9807974at2"/>
<evidence type="ECO:0000256" key="1">
    <source>
        <dbReference type="ARBA" id="ARBA00003134"/>
    </source>
</evidence>
<evidence type="ECO:0000256" key="3">
    <source>
        <dbReference type="ARBA" id="ARBA00022730"/>
    </source>
</evidence>
<dbReference type="PANTHER" id="PTHR33398:SF1">
    <property type="entry name" value="SMALL RIBOSOMAL SUBUNIT PROTEIN BS20C"/>
    <property type="match status" value="1"/>
</dbReference>
<dbReference type="Proteomes" id="UP000317496">
    <property type="component" value="Chromosome"/>
</dbReference>
<proteinExistence type="inferred from homology"/>
<evidence type="ECO:0000256" key="9">
    <source>
        <dbReference type="SAM" id="MobiDB-lite"/>
    </source>
</evidence>
<dbReference type="GO" id="GO:0006412">
    <property type="term" value="P:translation"/>
    <property type="evidence" value="ECO:0007669"/>
    <property type="project" value="UniProtKB-UniRule"/>
</dbReference>
<keyword evidence="6 8" id="KW-0687">Ribonucleoprotein</keyword>
<name>A0A516H2K1_9PROT</name>
<dbReference type="GO" id="GO:0003735">
    <property type="term" value="F:structural constituent of ribosome"/>
    <property type="evidence" value="ECO:0007669"/>
    <property type="project" value="InterPro"/>
</dbReference>
<sequence>MAQHKSAEKRARQTKKRTAVNRARRSKVRTAVKSLETAIASGDKAAATAALKKAQPALDKSVSTSVVQKRTASRKLSRLNARVKAMA</sequence>
<evidence type="ECO:0000256" key="4">
    <source>
        <dbReference type="ARBA" id="ARBA00022884"/>
    </source>
</evidence>
<dbReference type="RefSeq" id="WP_144068983.1">
    <property type="nucleotide sequence ID" value="NZ_CP041636.1"/>
</dbReference>
<dbReference type="InterPro" id="IPR036510">
    <property type="entry name" value="Ribosomal_bS20_sf"/>
</dbReference>
<dbReference type="GO" id="GO:0015935">
    <property type="term" value="C:small ribosomal subunit"/>
    <property type="evidence" value="ECO:0007669"/>
    <property type="project" value="TreeGrafter"/>
</dbReference>
<organism evidence="10 11">
    <name type="scientific">Ferrovibrio terrae</name>
    <dbReference type="NCBI Taxonomy" id="2594003"/>
    <lineage>
        <taxon>Bacteria</taxon>
        <taxon>Pseudomonadati</taxon>
        <taxon>Pseudomonadota</taxon>
        <taxon>Alphaproteobacteria</taxon>
        <taxon>Rhodospirillales</taxon>
        <taxon>Rhodospirillaceae</taxon>
        <taxon>Ferrovibrio</taxon>
    </lineage>
</organism>
<dbReference type="KEGG" id="fer:FNB15_12295"/>
<dbReference type="GO" id="GO:0070181">
    <property type="term" value="F:small ribosomal subunit rRNA binding"/>
    <property type="evidence" value="ECO:0007669"/>
    <property type="project" value="TreeGrafter"/>
</dbReference>
<comment type="similarity">
    <text evidence="2 8">Belongs to the bacterial ribosomal protein bS20 family.</text>
</comment>
<protein>
    <recommendedName>
        <fullName evidence="7 8">Small ribosomal subunit protein bS20</fullName>
    </recommendedName>
</protein>
<dbReference type="PANTHER" id="PTHR33398">
    <property type="entry name" value="30S RIBOSOMAL PROTEIN S20"/>
    <property type="match status" value="1"/>
</dbReference>
<evidence type="ECO:0000256" key="8">
    <source>
        <dbReference type="HAMAP-Rule" id="MF_00500"/>
    </source>
</evidence>
<feature type="region of interest" description="Disordered" evidence="9">
    <location>
        <begin position="1"/>
        <end position="29"/>
    </location>
</feature>
<evidence type="ECO:0000256" key="7">
    <source>
        <dbReference type="ARBA" id="ARBA00035136"/>
    </source>
</evidence>